<dbReference type="Pfam" id="PF13432">
    <property type="entry name" value="TPR_16"/>
    <property type="match status" value="1"/>
</dbReference>
<dbReference type="InterPro" id="IPR011990">
    <property type="entry name" value="TPR-like_helical_dom_sf"/>
</dbReference>
<feature type="repeat" description="TPR" evidence="1">
    <location>
        <begin position="225"/>
        <end position="258"/>
    </location>
</feature>
<dbReference type="EMBL" id="PVWG01000014">
    <property type="protein sequence ID" value="PSB18882.1"/>
    <property type="molecule type" value="Genomic_DNA"/>
</dbReference>
<proteinExistence type="predicted"/>
<protein>
    <submittedName>
        <fullName evidence="2">Uncharacterized protein</fullName>
    </submittedName>
</protein>
<dbReference type="NCBIfam" id="NF041522">
    <property type="entry name" value="TPR_sll0314"/>
    <property type="match status" value="1"/>
</dbReference>
<dbReference type="SUPFAM" id="SSF48452">
    <property type="entry name" value="TPR-like"/>
    <property type="match status" value="2"/>
</dbReference>
<organism evidence="2 3">
    <name type="scientific">Phormidesmis priestleyi ULC007</name>
    <dbReference type="NCBI Taxonomy" id="1920490"/>
    <lineage>
        <taxon>Bacteria</taxon>
        <taxon>Bacillati</taxon>
        <taxon>Cyanobacteriota</taxon>
        <taxon>Cyanophyceae</taxon>
        <taxon>Leptolyngbyales</taxon>
        <taxon>Leptolyngbyaceae</taxon>
        <taxon>Phormidesmis</taxon>
    </lineage>
</organism>
<accession>A0A2T1DEE2</accession>
<dbReference type="AlphaFoldDB" id="A0A2T1DEE2"/>
<evidence type="ECO:0000256" key="1">
    <source>
        <dbReference type="PROSITE-ProRule" id="PRU00339"/>
    </source>
</evidence>
<evidence type="ECO:0000313" key="3">
    <source>
        <dbReference type="Proteomes" id="UP000238634"/>
    </source>
</evidence>
<dbReference type="InterPro" id="IPR019734">
    <property type="entry name" value="TPR_rpt"/>
</dbReference>
<keyword evidence="1" id="KW-0802">TPR repeat</keyword>
<dbReference type="Proteomes" id="UP000238634">
    <property type="component" value="Unassembled WGS sequence"/>
</dbReference>
<name>A0A2T1DEE2_9CYAN</name>
<reference evidence="2 3" key="2">
    <citation type="submission" date="2018-03" db="EMBL/GenBank/DDBJ databases">
        <title>The ancient ancestry and fast evolution of plastids.</title>
        <authorList>
            <person name="Moore K.R."/>
            <person name="Magnabosco C."/>
            <person name="Momper L."/>
            <person name="Gold D.A."/>
            <person name="Bosak T."/>
            <person name="Fournier G.P."/>
        </authorList>
    </citation>
    <scope>NUCLEOTIDE SEQUENCE [LARGE SCALE GENOMIC DNA]</scope>
    <source>
        <strain evidence="2 3">ULC007</strain>
    </source>
</reference>
<dbReference type="SMART" id="SM00028">
    <property type="entry name" value="TPR"/>
    <property type="match status" value="2"/>
</dbReference>
<keyword evidence="3" id="KW-1185">Reference proteome</keyword>
<gene>
    <name evidence="2" type="ORF">C7B65_14025</name>
</gene>
<evidence type="ECO:0000313" key="2">
    <source>
        <dbReference type="EMBL" id="PSB18882.1"/>
    </source>
</evidence>
<comment type="caution">
    <text evidence="2">The sequence shown here is derived from an EMBL/GenBank/DDBJ whole genome shotgun (WGS) entry which is preliminary data.</text>
</comment>
<dbReference type="PANTHER" id="PTHR12558:SF13">
    <property type="entry name" value="CELL DIVISION CYCLE PROTEIN 27 HOMOLOG"/>
    <property type="match status" value="1"/>
</dbReference>
<dbReference type="PANTHER" id="PTHR12558">
    <property type="entry name" value="CELL DIVISION CYCLE 16,23,27"/>
    <property type="match status" value="1"/>
</dbReference>
<dbReference type="Gene3D" id="1.25.40.10">
    <property type="entry name" value="Tetratricopeptide repeat domain"/>
    <property type="match status" value="1"/>
</dbReference>
<dbReference type="RefSeq" id="WP_106254031.1">
    <property type="nucleotide sequence ID" value="NZ_PVWG01000014.1"/>
</dbReference>
<dbReference type="InterPro" id="IPR048173">
    <property type="entry name" value="Sll0314-like"/>
</dbReference>
<sequence length="316" mass="34872">MADWFSASQPPSALLNSQRVWRIVGTATIAVSLWASPSLAKDPFRTTSPRPIGDKTEAAFRSVFEQGNYKNAASYLSQAEAGEPLAFALKASLAYSNWQGESDQSKKQAELDSFKGYATQTRESAEQLLKTDPLRGNLYIAVGNFLEGVYVVGTEGVIRGTPQALGKLQQAFKYLDEAEKIDSKDPELNLLKGYIDLLLAVNVSLPLSSPTQAIERLEKYASPRYLAYRGLALGYRDLNQPEKALQAINQAIAAAPRNPELSYLKAQILVRQGNNQEGITLFEKALSQKDQLPSGIVTQIQKELARTQRRMQNMGR</sequence>
<reference evidence="2 3" key="1">
    <citation type="submission" date="2018-02" db="EMBL/GenBank/DDBJ databases">
        <authorList>
            <person name="Cohen D.B."/>
            <person name="Kent A.D."/>
        </authorList>
    </citation>
    <scope>NUCLEOTIDE SEQUENCE [LARGE SCALE GENOMIC DNA]</scope>
    <source>
        <strain evidence="2 3">ULC007</strain>
    </source>
</reference>
<dbReference type="PROSITE" id="PS50005">
    <property type="entry name" value="TPR"/>
    <property type="match status" value="1"/>
</dbReference>